<dbReference type="OMA" id="FIMLNCE"/>
<dbReference type="Pfam" id="PF12456">
    <property type="entry name" value="hSac2"/>
    <property type="match status" value="1"/>
</dbReference>
<dbReference type="HOGENOM" id="CLU_066718_0_0_1"/>
<feature type="non-terminal residue" evidence="3">
    <location>
        <position position="1"/>
    </location>
</feature>
<dbReference type="FunCoup" id="A7SQI5">
    <property type="interactions" value="135"/>
</dbReference>
<dbReference type="PhylomeDB" id="A7SQI5"/>
<evidence type="ECO:0000313" key="4">
    <source>
        <dbReference type="Proteomes" id="UP000001593"/>
    </source>
</evidence>
<sequence length="212" mass="24752">YILLQEGQFESALEECKKILHPEKDGKIINGYLLTEIDHWDHEKERVVIITEKQLVIVKYNFIGLRVDDHRKIPLIKCDKIQTGRFVYPKNTMMIPRHFQVGLRIYAGKNETLSTLQNWNPWFKALPHVTFGRHKGSELMDRIPRYMELNYFEQEVLSAIKAAQNELHPGAAENSLEFSSDPILIEVYCGASPMFHNWGLLGYRRDRGSFGY</sequence>
<dbReference type="InterPro" id="IPR040242">
    <property type="entry name" value="TPRG1-like"/>
</dbReference>
<proteinExistence type="inferred from homology"/>
<evidence type="ECO:0000313" key="3">
    <source>
        <dbReference type="EMBL" id="EDO34029.1"/>
    </source>
</evidence>
<organism evidence="3 4">
    <name type="scientific">Nematostella vectensis</name>
    <name type="common">Starlet sea anemone</name>
    <dbReference type="NCBI Taxonomy" id="45351"/>
    <lineage>
        <taxon>Eukaryota</taxon>
        <taxon>Metazoa</taxon>
        <taxon>Cnidaria</taxon>
        <taxon>Anthozoa</taxon>
        <taxon>Hexacorallia</taxon>
        <taxon>Actiniaria</taxon>
        <taxon>Edwardsiidae</taxon>
        <taxon>Nematostella</taxon>
    </lineage>
</organism>
<evidence type="ECO:0000259" key="2">
    <source>
        <dbReference type="PROSITE" id="PS51791"/>
    </source>
</evidence>
<dbReference type="PANTHER" id="PTHR31108">
    <property type="entry name" value="TUMOR PROTEIN P63-REGULATED GENE 1-LIKE PROTEIN"/>
    <property type="match status" value="1"/>
</dbReference>
<reference evidence="3 4" key="1">
    <citation type="journal article" date="2007" name="Science">
        <title>Sea anemone genome reveals ancestral eumetazoan gene repertoire and genomic organization.</title>
        <authorList>
            <person name="Putnam N.H."/>
            <person name="Srivastava M."/>
            <person name="Hellsten U."/>
            <person name="Dirks B."/>
            <person name="Chapman J."/>
            <person name="Salamov A."/>
            <person name="Terry A."/>
            <person name="Shapiro H."/>
            <person name="Lindquist E."/>
            <person name="Kapitonov V.V."/>
            <person name="Jurka J."/>
            <person name="Genikhovich G."/>
            <person name="Grigoriev I.V."/>
            <person name="Lucas S.M."/>
            <person name="Steele R.E."/>
            <person name="Finnerty J.R."/>
            <person name="Technau U."/>
            <person name="Martindale M.Q."/>
            <person name="Rokhsar D.S."/>
        </authorList>
    </citation>
    <scope>NUCLEOTIDE SEQUENCE [LARGE SCALE GENOMIC DNA]</scope>
    <source>
        <strain evidence="4">CH2 X CH6</strain>
    </source>
</reference>
<dbReference type="KEGG" id="nve:5505298"/>
<accession>A7SQI5</accession>
<gene>
    <name evidence="3" type="ORF">NEMVEDRAFT_v1g127574</name>
</gene>
<dbReference type="PANTHER" id="PTHR31108:SF1">
    <property type="entry name" value="HSAC2 DOMAIN-CONTAINING PROTEIN"/>
    <property type="match status" value="1"/>
</dbReference>
<dbReference type="PROSITE" id="PS51791">
    <property type="entry name" value="HSAC2"/>
    <property type="match status" value="1"/>
</dbReference>
<keyword evidence="4" id="KW-1185">Reference proteome</keyword>
<dbReference type="InterPro" id="IPR034753">
    <property type="entry name" value="hSac2"/>
</dbReference>
<name>A7SQI5_NEMVE</name>
<comment type="similarity">
    <text evidence="1">Belongs to the TPRG1 family.</text>
</comment>
<dbReference type="InterPro" id="IPR022158">
    <property type="entry name" value="Inositol_phosphatase"/>
</dbReference>
<dbReference type="AlphaFoldDB" id="A7SQI5"/>
<dbReference type="eggNOG" id="ENOG502QTYQ">
    <property type="taxonomic scope" value="Eukaryota"/>
</dbReference>
<dbReference type="InParanoid" id="A7SQI5"/>
<dbReference type="Proteomes" id="UP000001593">
    <property type="component" value="Unassembled WGS sequence"/>
</dbReference>
<evidence type="ECO:0000256" key="1">
    <source>
        <dbReference type="ARBA" id="ARBA00009163"/>
    </source>
</evidence>
<feature type="domain" description="HSac2" evidence="2">
    <location>
        <begin position="3"/>
        <end position="185"/>
    </location>
</feature>
<dbReference type="GO" id="GO:0005737">
    <property type="term" value="C:cytoplasm"/>
    <property type="evidence" value="ECO:0000318"/>
    <property type="project" value="GO_Central"/>
</dbReference>
<dbReference type="EMBL" id="DS469746">
    <property type="protein sequence ID" value="EDO34029.1"/>
    <property type="molecule type" value="Genomic_DNA"/>
</dbReference>
<protein>
    <recommendedName>
        <fullName evidence="2">HSac2 domain-containing protein</fullName>
    </recommendedName>
</protein>
<dbReference type="STRING" id="45351.A7SQI5"/>
<dbReference type="OrthoDB" id="10012704at2759"/>